<dbReference type="Proteomes" id="UP000008544">
    <property type="component" value="Chromosome"/>
</dbReference>
<dbReference type="STRING" id="477974.Daud_0838"/>
<dbReference type="Pfam" id="PF13413">
    <property type="entry name" value="HTH_25"/>
    <property type="match status" value="1"/>
</dbReference>
<dbReference type="HOGENOM" id="CLU_047530_1_1_9"/>
<organism evidence="2 3">
    <name type="scientific">Desulforudis audaxviator (strain MP104C)</name>
    <dbReference type="NCBI Taxonomy" id="477974"/>
    <lineage>
        <taxon>Bacteria</taxon>
        <taxon>Bacillati</taxon>
        <taxon>Bacillota</taxon>
        <taxon>Clostridia</taxon>
        <taxon>Thermoanaerobacterales</taxon>
        <taxon>Candidatus Desulforudaceae</taxon>
        <taxon>Candidatus Desulforudis</taxon>
    </lineage>
</organism>
<dbReference type="InterPro" id="IPR025194">
    <property type="entry name" value="RodZ-like_C"/>
</dbReference>
<evidence type="ECO:0000313" key="3">
    <source>
        <dbReference type="Proteomes" id="UP000008544"/>
    </source>
</evidence>
<gene>
    <name evidence="2" type="ordered locus">Daud_0838</name>
</gene>
<dbReference type="Gene3D" id="1.10.260.40">
    <property type="entry name" value="lambda repressor-like DNA-binding domains"/>
    <property type="match status" value="1"/>
</dbReference>
<dbReference type="Pfam" id="PF13464">
    <property type="entry name" value="RodZ_C"/>
    <property type="match status" value="1"/>
</dbReference>
<feature type="domain" description="Cytoskeleton protein RodZ-like C-terminal" evidence="1">
    <location>
        <begin position="172"/>
        <end position="233"/>
    </location>
</feature>
<dbReference type="KEGG" id="dau:Daud_0838"/>
<reference evidence="3" key="1">
    <citation type="submission" date="2007-10" db="EMBL/GenBank/DDBJ databases">
        <title>Complete sequence of chromosome of Desulforudis audaxviator MP104C.</title>
        <authorList>
            <person name="Copeland A."/>
            <person name="Lucas S."/>
            <person name="Lapidus A."/>
            <person name="Barry K."/>
            <person name="Glavina del Rio T."/>
            <person name="Dalin E."/>
            <person name="Tice H."/>
            <person name="Bruce D."/>
            <person name="Pitluck S."/>
            <person name="Lowry S.R."/>
            <person name="Larimer F."/>
            <person name="Land M.L."/>
            <person name="Hauser L."/>
            <person name="Kyrpides N."/>
            <person name="Ivanova N.N."/>
            <person name="Richardson P."/>
        </authorList>
    </citation>
    <scope>NUCLEOTIDE SEQUENCE [LARGE SCALE GENOMIC DNA]</scope>
    <source>
        <strain evidence="3">MP104C</strain>
    </source>
</reference>
<dbReference type="OrthoDB" id="9797543at2"/>
<dbReference type="InterPro" id="IPR050400">
    <property type="entry name" value="Bact_Cytoskel_RodZ"/>
</dbReference>
<dbReference type="InterPro" id="IPR010982">
    <property type="entry name" value="Lambda_DNA-bd_dom_sf"/>
</dbReference>
<dbReference type="RefSeq" id="WP_012301938.1">
    <property type="nucleotide sequence ID" value="NC_010424.1"/>
</dbReference>
<dbReference type="AlphaFoldDB" id="B1I309"/>
<dbReference type="InterPro" id="IPR001387">
    <property type="entry name" value="Cro/C1-type_HTH"/>
</dbReference>
<evidence type="ECO:0000313" key="2">
    <source>
        <dbReference type="EMBL" id="ACA59352.1"/>
    </source>
</evidence>
<dbReference type="PANTHER" id="PTHR34475:SF1">
    <property type="entry name" value="CYTOSKELETON PROTEIN RODZ"/>
    <property type="match status" value="1"/>
</dbReference>
<keyword evidence="3" id="KW-1185">Reference proteome</keyword>
<dbReference type="eggNOG" id="COG1426">
    <property type="taxonomic scope" value="Bacteria"/>
</dbReference>
<dbReference type="SUPFAM" id="SSF47413">
    <property type="entry name" value="lambda repressor-like DNA-binding domains"/>
    <property type="match status" value="1"/>
</dbReference>
<sequence>MSLGQSLREARKARGLSLDLAEEETKIRKKYLAALEEEQYHVLPGRVYAKAFLRTYARFLGLDVDSVMAEFQAQNPLEAREAAAENGPSVPVEERKKSVIRSLLLLAGVIVLLVTFNSLYGAVRGGWSVSEEPSGPDIGVQNPLPVEPEPVPVEEPPAVAEGLDLVLQVVGGSCWMRVAVDGEQAFEGTVPAGQALSFEADEAISLRLGNAGAVLVQLNGEDLGYLGQRGEVVSREFTVEG</sequence>
<name>B1I309_DESAP</name>
<dbReference type="EMBL" id="CP000860">
    <property type="protein sequence ID" value="ACA59352.1"/>
    <property type="molecule type" value="Genomic_DNA"/>
</dbReference>
<proteinExistence type="predicted"/>
<dbReference type="CDD" id="cd00093">
    <property type="entry name" value="HTH_XRE"/>
    <property type="match status" value="1"/>
</dbReference>
<evidence type="ECO:0000259" key="1">
    <source>
        <dbReference type="Pfam" id="PF13464"/>
    </source>
</evidence>
<dbReference type="GO" id="GO:0003677">
    <property type="term" value="F:DNA binding"/>
    <property type="evidence" value="ECO:0007669"/>
    <property type="project" value="InterPro"/>
</dbReference>
<reference evidence="2 3" key="2">
    <citation type="journal article" date="2008" name="Science">
        <title>Environmental genomics reveals a single-species ecosystem deep within Earth.</title>
        <authorList>
            <person name="Chivian D."/>
            <person name="Brodie E.L."/>
            <person name="Alm E.J."/>
            <person name="Culley D.E."/>
            <person name="Dehal P.S."/>
            <person name="Desantis T.Z."/>
            <person name="Gihring T.M."/>
            <person name="Lapidus A."/>
            <person name="Lin L.H."/>
            <person name="Lowry S.R."/>
            <person name="Moser D.P."/>
            <person name="Richardson P.M."/>
            <person name="Southam G."/>
            <person name="Wanger G."/>
            <person name="Pratt L.M."/>
            <person name="Andersen G.L."/>
            <person name="Hazen T.C."/>
            <person name="Brockman F.J."/>
            <person name="Arkin A.P."/>
            <person name="Onstott T.C."/>
        </authorList>
    </citation>
    <scope>NUCLEOTIDE SEQUENCE [LARGE SCALE GENOMIC DNA]</scope>
    <source>
        <strain evidence="2 3">MP104C</strain>
    </source>
</reference>
<dbReference type="PANTHER" id="PTHR34475">
    <property type="match status" value="1"/>
</dbReference>
<protein>
    <submittedName>
        <fullName evidence="2">Transcriptional regulator, XRE family</fullName>
    </submittedName>
</protein>
<accession>B1I309</accession>